<dbReference type="NCBIfam" id="TIGR02807">
    <property type="entry name" value="cas6_cmx6"/>
    <property type="match status" value="1"/>
</dbReference>
<dbReference type="OrthoDB" id="9779370at2"/>
<name>W0SEP9_9PROT</name>
<accession>W0SEP9</accession>
<keyword evidence="2" id="KW-1185">Reference proteome</keyword>
<evidence type="ECO:0000313" key="2">
    <source>
        <dbReference type="Proteomes" id="UP000031637"/>
    </source>
</evidence>
<protein>
    <submittedName>
        <fullName evidence="1">CRISPR-associated protein Cas6, subtype MYXAN</fullName>
    </submittedName>
</protein>
<evidence type="ECO:0000313" key="1">
    <source>
        <dbReference type="EMBL" id="BAO29245.1"/>
    </source>
</evidence>
<dbReference type="HOGENOM" id="CLU_096068_1_0_4"/>
<reference evidence="1 2" key="1">
    <citation type="journal article" date="2014" name="Syst. Appl. Microbiol.">
        <title>Complete genomes of freshwater sulfur oxidizers Sulfuricella denitrificans skB26 and Sulfuritalea hydrogenivorans sk43H: genetic insights into the sulfur oxidation pathway of betaproteobacteria.</title>
        <authorList>
            <person name="Watanabe T."/>
            <person name="Kojima H."/>
            <person name="Fukui M."/>
        </authorList>
    </citation>
    <scope>NUCLEOTIDE SEQUENCE [LARGE SCALE GENOMIC DNA]</scope>
    <source>
        <strain evidence="1">DSM22779</strain>
    </source>
</reference>
<dbReference type="EMBL" id="AP012547">
    <property type="protein sequence ID" value="BAO29245.1"/>
    <property type="molecule type" value="Genomic_DNA"/>
</dbReference>
<dbReference type="InterPro" id="IPR014174">
    <property type="entry name" value="CRISPR-assoc_prot_Cas6/Cmx6"/>
</dbReference>
<gene>
    <name evidence="1" type="ORF">SUTH_01446</name>
</gene>
<dbReference type="AlphaFoldDB" id="W0SEP9"/>
<dbReference type="RefSeq" id="WP_148312872.1">
    <property type="nucleotide sequence ID" value="NZ_AP012547.1"/>
</dbReference>
<sequence length="210" mass="22150">MNYATDEASTVMADVVFSLEDGTVGDDHVYALSLAVRRALPWFDEEPEAGILPLTGLARGSDGKSFVGRRSRLVLRLPIRRVASADSLAGVRLDLEDATLTLGASSVRPLLPARGVVYSHFVSVGADDEMEFLGRCTSLLAERGLKPQLITGKARELHTAEGVVRGFSLMLHGMGAADSLAVQEAGLGAHRVLGCGLFIPHKSVAAVGGD</sequence>
<dbReference type="Proteomes" id="UP000031637">
    <property type="component" value="Chromosome"/>
</dbReference>
<dbReference type="Pfam" id="PF09559">
    <property type="entry name" value="Cas6"/>
    <property type="match status" value="1"/>
</dbReference>
<dbReference type="KEGG" id="shd:SUTH_01446"/>
<organism evidence="1 2">
    <name type="scientific">Sulfuritalea hydrogenivorans sk43H</name>
    <dbReference type="NCBI Taxonomy" id="1223802"/>
    <lineage>
        <taxon>Bacteria</taxon>
        <taxon>Pseudomonadati</taxon>
        <taxon>Pseudomonadota</taxon>
        <taxon>Betaproteobacteria</taxon>
        <taxon>Nitrosomonadales</taxon>
        <taxon>Sterolibacteriaceae</taxon>
        <taxon>Sulfuritalea</taxon>
    </lineage>
</organism>
<proteinExistence type="predicted"/>
<dbReference type="STRING" id="1223802.SUTH_01446"/>